<gene>
    <name evidence="2" type="ORF">OG549_18755</name>
</gene>
<protein>
    <submittedName>
        <fullName evidence="2">STAS domain-containing protein</fullName>
    </submittedName>
</protein>
<sequence>MVDIRDAVPLRRCRVVRATGEIDVFTAAEFAALLNAPSPRPGPSLLVVDLRAVLFMDSSGVHELCAAQARCLGQGGWTRLVYSQRSIHVLLKVMRLGGRFPRYATTLDARMGHPRPVGDGPWPRVLPALRPPCSR</sequence>
<dbReference type="Gene3D" id="3.30.750.24">
    <property type="entry name" value="STAS domain"/>
    <property type="match status" value="1"/>
</dbReference>
<dbReference type="PANTHER" id="PTHR33495">
    <property type="entry name" value="ANTI-SIGMA FACTOR ANTAGONIST TM_1081-RELATED-RELATED"/>
    <property type="match status" value="1"/>
</dbReference>
<evidence type="ECO:0000259" key="1">
    <source>
        <dbReference type="PROSITE" id="PS50801"/>
    </source>
</evidence>
<dbReference type="CDD" id="cd07043">
    <property type="entry name" value="STAS_anti-anti-sigma_factors"/>
    <property type="match status" value="1"/>
</dbReference>
<dbReference type="EMBL" id="CP108318">
    <property type="protein sequence ID" value="WTW62527.1"/>
    <property type="molecule type" value="Genomic_DNA"/>
</dbReference>
<dbReference type="InterPro" id="IPR036513">
    <property type="entry name" value="STAS_dom_sf"/>
</dbReference>
<reference evidence="2" key="1">
    <citation type="submission" date="2022-10" db="EMBL/GenBank/DDBJ databases">
        <title>The complete genomes of actinobacterial strains from the NBC collection.</title>
        <authorList>
            <person name="Joergensen T.S."/>
            <person name="Alvarez Arevalo M."/>
            <person name="Sterndorff E.B."/>
            <person name="Faurdal D."/>
            <person name="Vuksanovic O."/>
            <person name="Mourched A.-S."/>
            <person name="Charusanti P."/>
            <person name="Shaw S."/>
            <person name="Blin K."/>
            <person name="Weber T."/>
        </authorList>
    </citation>
    <scope>NUCLEOTIDE SEQUENCE</scope>
    <source>
        <strain evidence="2">NBC_00003</strain>
    </source>
</reference>
<dbReference type="SUPFAM" id="SSF52091">
    <property type="entry name" value="SpoIIaa-like"/>
    <property type="match status" value="1"/>
</dbReference>
<evidence type="ECO:0000313" key="2">
    <source>
        <dbReference type="EMBL" id="WTW62527.1"/>
    </source>
</evidence>
<dbReference type="PANTHER" id="PTHR33495:SF2">
    <property type="entry name" value="ANTI-SIGMA FACTOR ANTAGONIST TM_1081-RELATED"/>
    <property type="match status" value="1"/>
</dbReference>
<proteinExistence type="predicted"/>
<accession>A0AAU2V528</accession>
<dbReference type="InterPro" id="IPR002645">
    <property type="entry name" value="STAS_dom"/>
</dbReference>
<organism evidence="2">
    <name type="scientific">Streptomyces sp. NBC_00003</name>
    <dbReference type="NCBI Taxonomy" id="2903608"/>
    <lineage>
        <taxon>Bacteria</taxon>
        <taxon>Bacillati</taxon>
        <taxon>Actinomycetota</taxon>
        <taxon>Actinomycetes</taxon>
        <taxon>Kitasatosporales</taxon>
        <taxon>Streptomycetaceae</taxon>
        <taxon>Streptomyces</taxon>
    </lineage>
</organism>
<dbReference type="PROSITE" id="PS50801">
    <property type="entry name" value="STAS"/>
    <property type="match status" value="1"/>
</dbReference>
<dbReference type="Pfam" id="PF01740">
    <property type="entry name" value="STAS"/>
    <property type="match status" value="1"/>
</dbReference>
<name>A0AAU2V528_9ACTN</name>
<dbReference type="AlphaFoldDB" id="A0AAU2V528"/>
<feature type="domain" description="STAS" evidence="1">
    <location>
        <begin position="15"/>
        <end position="64"/>
    </location>
</feature>
<dbReference type="GO" id="GO:0043856">
    <property type="term" value="F:anti-sigma factor antagonist activity"/>
    <property type="evidence" value="ECO:0007669"/>
    <property type="project" value="TreeGrafter"/>
</dbReference>